<organism evidence="1 2">
    <name type="scientific">Candidatus Sungbacteria bacterium RIFCSPHIGHO2_01_FULL_50_25</name>
    <dbReference type="NCBI Taxonomy" id="1802265"/>
    <lineage>
        <taxon>Bacteria</taxon>
        <taxon>Candidatus Sungiibacteriota</taxon>
    </lineage>
</organism>
<dbReference type="EMBL" id="MHQD01000034">
    <property type="protein sequence ID" value="OGZ95414.1"/>
    <property type="molecule type" value="Genomic_DNA"/>
</dbReference>
<dbReference type="Proteomes" id="UP000178574">
    <property type="component" value="Unassembled WGS sequence"/>
</dbReference>
<reference evidence="1 2" key="1">
    <citation type="journal article" date="2016" name="Nat. Commun.">
        <title>Thousands of microbial genomes shed light on interconnected biogeochemical processes in an aquifer system.</title>
        <authorList>
            <person name="Anantharaman K."/>
            <person name="Brown C.T."/>
            <person name="Hug L.A."/>
            <person name="Sharon I."/>
            <person name="Castelle C.J."/>
            <person name="Probst A.J."/>
            <person name="Thomas B.C."/>
            <person name="Singh A."/>
            <person name="Wilkins M.J."/>
            <person name="Karaoz U."/>
            <person name="Brodie E.L."/>
            <person name="Williams K.H."/>
            <person name="Hubbard S.S."/>
            <person name="Banfield J.F."/>
        </authorList>
    </citation>
    <scope>NUCLEOTIDE SEQUENCE [LARGE SCALE GENOMIC DNA]</scope>
</reference>
<sequence length="106" mass="12119">MDREKFRIGDVGILDLQAVQERARQRSPCRETAMRLALAKAEVRFRVEEVRECNGSVPLLALKVKEPVPREHKPVLARLRPIPRKILVGALLFRVISRRSPSKENG</sequence>
<comment type="caution">
    <text evidence="1">The sequence shown here is derived from an EMBL/GenBank/DDBJ whole genome shotgun (WGS) entry which is preliminary data.</text>
</comment>
<evidence type="ECO:0000313" key="1">
    <source>
        <dbReference type="EMBL" id="OGZ95414.1"/>
    </source>
</evidence>
<protein>
    <submittedName>
        <fullName evidence="1">Uncharacterized protein</fullName>
    </submittedName>
</protein>
<gene>
    <name evidence="1" type="ORF">A2847_01490</name>
</gene>
<dbReference type="AlphaFoldDB" id="A0A1G2K7I8"/>
<proteinExistence type="predicted"/>
<accession>A0A1G2K7I8</accession>
<name>A0A1G2K7I8_9BACT</name>
<evidence type="ECO:0000313" key="2">
    <source>
        <dbReference type="Proteomes" id="UP000178574"/>
    </source>
</evidence>